<dbReference type="EMBL" id="DSEU01000021">
    <property type="protein sequence ID" value="HEM66597.1"/>
    <property type="molecule type" value="Genomic_DNA"/>
</dbReference>
<organism evidence="1">
    <name type="scientific">Ignisphaera aggregans</name>
    <dbReference type="NCBI Taxonomy" id="334771"/>
    <lineage>
        <taxon>Archaea</taxon>
        <taxon>Thermoproteota</taxon>
        <taxon>Thermoprotei</taxon>
        <taxon>Desulfurococcales</taxon>
        <taxon>Desulfurococcaceae</taxon>
        <taxon>Ignisphaera</taxon>
    </lineage>
</organism>
<gene>
    <name evidence="1" type="ORF">ENO26_03350</name>
</gene>
<reference evidence="1" key="1">
    <citation type="journal article" date="2020" name="mSystems">
        <title>Genome- and Community-Level Interaction Insights into Carbon Utilization and Element Cycling Functions of Hydrothermarchaeota in Hydrothermal Sediment.</title>
        <authorList>
            <person name="Zhou Z."/>
            <person name="Liu Y."/>
            <person name="Xu W."/>
            <person name="Pan J."/>
            <person name="Luo Z.H."/>
            <person name="Li M."/>
        </authorList>
    </citation>
    <scope>NUCLEOTIDE SEQUENCE [LARGE SCALE GENOMIC DNA]</scope>
    <source>
        <strain evidence="1">SpSt-125</strain>
    </source>
</reference>
<protein>
    <submittedName>
        <fullName evidence="1">Uncharacterized protein</fullName>
    </submittedName>
</protein>
<evidence type="ECO:0000313" key="1">
    <source>
        <dbReference type="EMBL" id="HEM66597.1"/>
    </source>
</evidence>
<dbReference type="AlphaFoldDB" id="A0A7J2U2R9"/>
<proteinExistence type="predicted"/>
<sequence length="146" mass="16791">MEWEQLMRTSIEGLLEYLIVKALAGKDNVIKALTDYFVYGESPSVIALKYDLSKHQVRGYAQRIVEKTGSVTRAKVILKYATPIILKIKPITRSLNNSFIKCLLCGEEFPFQIAEDHIKKKHMSIVEDYLQSTVELMRKNIIMDHS</sequence>
<accession>A0A7J2U2R9</accession>
<comment type="caution">
    <text evidence="1">The sequence shown here is derived from an EMBL/GenBank/DDBJ whole genome shotgun (WGS) entry which is preliminary data.</text>
</comment>
<name>A0A7J2U2R9_9CREN</name>